<feature type="domain" description="Glyoxalase/fosfomycin resistance/dioxygenase" evidence="1">
    <location>
        <begin position="12"/>
        <end position="119"/>
    </location>
</feature>
<keyword evidence="3" id="KW-1185">Reference proteome</keyword>
<gene>
    <name evidence="2" type="ORF">SAMN06295960_1866</name>
</gene>
<evidence type="ECO:0000259" key="1">
    <source>
        <dbReference type="Pfam" id="PF00903"/>
    </source>
</evidence>
<reference evidence="2 3" key="1">
    <citation type="submission" date="2017-04" db="EMBL/GenBank/DDBJ databases">
        <authorList>
            <person name="Afonso C.L."/>
            <person name="Miller P.J."/>
            <person name="Scott M.A."/>
            <person name="Spackman E."/>
            <person name="Goraichik I."/>
            <person name="Dimitrov K.M."/>
            <person name="Suarez D.L."/>
            <person name="Swayne D.E."/>
        </authorList>
    </citation>
    <scope>NUCLEOTIDE SEQUENCE [LARGE SCALE GENOMIC DNA]</scope>
    <source>
        <strain evidence="2 3">11</strain>
    </source>
</reference>
<dbReference type="Proteomes" id="UP000193834">
    <property type="component" value="Unassembled WGS sequence"/>
</dbReference>
<proteinExistence type="predicted"/>
<dbReference type="InterPro" id="IPR004360">
    <property type="entry name" value="Glyas_Fos-R_dOase_dom"/>
</dbReference>
<name>A0A1X7JZD6_9BACL</name>
<dbReference type="Gene3D" id="3.10.180.10">
    <property type="entry name" value="2,3-Dihydroxybiphenyl 1,2-Dioxygenase, domain 1"/>
    <property type="match status" value="1"/>
</dbReference>
<evidence type="ECO:0000313" key="3">
    <source>
        <dbReference type="Proteomes" id="UP000193834"/>
    </source>
</evidence>
<protein>
    <recommendedName>
        <fullName evidence="1">Glyoxalase/fosfomycin resistance/dioxygenase domain-containing protein</fullName>
    </recommendedName>
</protein>
<organism evidence="2 3">
    <name type="scientific">Paenibacillus aquistagni</name>
    <dbReference type="NCBI Taxonomy" id="1852522"/>
    <lineage>
        <taxon>Bacteria</taxon>
        <taxon>Bacillati</taxon>
        <taxon>Bacillota</taxon>
        <taxon>Bacilli</taxon>
        <taxon>Bacillales</taxon>
        <taxon>Paenibacillaceae</taxon>
        <taxon>Paenibacillus</taxon>
    </lineage>
</organism>
<dbReference type="SUPFAM" id="SSF54593">
    <property type="entry name" value="Glyoxalase/Bleomycin resistance protein/Dihydroxybiphenyl dioxygenase"/>
    <property type="match status" value="1"/>
</dbReference>
<sequence>MSISPVEPHVSSVFIPVSQIEAARDWYCNLMGITTPCEIMNGHLCILPTKGVQIILDTMPMWKGSQDMAQVRHRAPAVMLRTDDIEASYSYVKECGIEVMTEIEQGHWFVIKDGDENLLMICS</sequence>
<dbReference type="RefSeq" id="WP_244903343.1">
    <property type="nucleotide sequence ID" value="NZ_FXAZ01000002.1"/>
</dbReference>
<evidence type="ECO:0000313" key="2">
    <source>
        <dbReference type="EMBL" id="SMG33718.1"/>
    </source>
</evidence>
<dbReference type="STRING" id="1852522.SAMN06295960_1866"/>
<dbReference type="EMBL" id="FXAZ01000002">
    <property type="protein sequence ID" value="SMG33718.1"/>
    <property type="molecule type" value="Genomic_DNA"/>
</dbReference>
<dbReference type="InterPro" id="IPR029068">
    <property type="entry name" value="Glyas_Bleomycin-R_OHBP_Dase"/>
</dbReference>
<accession>A0A1X7JZD6</accession>
<dbReference type="Pfam" id="PF00903">
    <property type="entry name" value="Glyoxalase"/>
    <property type="match status" value="1"/>
</dbReference>
<dbReference type="AlphaFoldDB" id="A0A1X7JZD6"/>